<feature type="compositionally biased region" description="Basic and acidic residues" evidence="1">
    <location>
        <begin position="20"/>
        <end position="29"/>
    </location>
</feature>
<accession>M4B1P5</accession>
<dbReference type="EnsemblProtists" id="HpaT800192">
    <property type="protein sequence ID" value="HpaP800192"/>
    <property type="gene ID" value="HpaG800192"/>
</dbReference>
<feature type="compositionally biased region" description="Polar residues" evidence="1">
    <location>
        <begin position="1"/>
        <end position="10"/>
    </location>
</feature>
<reference evidence="3" key="1">
    <citation type="journal article" date="2010" name="Science">
        <title>Signatures of adaptation to obligate biotrophy in the Hyaloperonospora arabidopsidis genome.</title>
        <authorList>
            <person name="Baxter L."/>
            <person name="Tripathy S."/>
            <person name="Ishaque N."/>
            <person name="Boot N."/>
            <person name="Cabral A."/>
            <person name="Kemen E."/>
            <person name="Thines M."/>
            <person name="Ah-Fong A."/>
            <person name="Anderson R."/>
            <person name="Badejoko W."/>
            <person name="Bittner-Eddy P."/>
            <person name="Boore J.L."/>
            <person name="Chibucos M.C."/>
            <person name="Coates M."/>
            <person name="Dehal P."/>
            <person name="Delehaunty K."/>
            <person name="Dong S."/>
            <person name="Downton P."/>
            <person name="Dumas B."/>
            <person name="Fabro G."/>
            <person name="Fronick C."/>
            <person name="Fuerstenberg S.I."/>
            <person name="Fulton L."/>
            <person name="Gaulin E."/>
            <person name="Govers F."/>
            <person name="Hughes L."/>
            <person name="Humphray S."/>
            <person name="Jiang R.H."/>
            <person name="Judelson H."/>
            <person name="Kamoun S."/>
            <person name="Kyung K."/>
            <person name="Meijer H."/>
            <person name="Minx P."/>
            <person name="Morris P."/>
            <person name="Nelson J."/>
            <person name="Phuntumart V."/>
            <person name="Qutob D."/>
            <person name="Rehmany A."/>
            <person name="Rougon-Cardoso A."/>
            <person name="Ryden P."/>
            <person name="Torto-Alalibo T."/>
            <person name="Studholme D."/>
            <person name="Wang Y."/>
            <person name="Win J."/>
            <person name="Wood J."/>
            <person name="Clifton S.W."/>
            <person name="Rogers J."/>
            <person name="Van den Ackerveken G."/>
            <person name="Jones J.D."/>
            <person name="McDowell J.M."/>
            <person name="Beynon J."/>
            <person name="Tyler B.M."/>
        </authorList>
    </citation>
    <scope>NUCLEOTIDE SEQUENCE [LARGE SCALE GENOMIC DNA]</scope>
    <source>
        <strain evidence="3">Emoy2</strain>
    </source>
</reference>
<organism evidence="2 3">
    <name type="scientific">Hyaloperonospora arabidopsidis (strain Emoy2)</name>
    <name type="common">Downy mildew agent</name>
    <name type="synonym">Peronospora arabidopsidis</name>
    <dbReference type="NCBI Taxonomy" id="559515"/>
    <lineage>
        <taxon>Eukaryota</taxon>
        <taxon>Sar</taxon>
        <taxon>Stramenopiles</taxon>
        <taxon>Oomycota</taxon>
        <taxon>Peronosporomycetes</taxon>
        <taxon>Peronosporales</taxon>
        <taxon>Peronosporaceae</taxon>
        <taxon>Hyaloperonospora</taxon>
    </lineage>
</organism>
<dbReference type="AlphaFoldDB" id="M4B1P5"/>
<evidence type="ECO:0000313" key="2">
    <source>
        <dbReference type="EnsemblProtists" id="HpaP800192"/>
    </source>
</evidence>
<dbReference type="InParanoid" id="M4B1P5"/>
<feature type="region of interest" description="Disordered" evidence="1">
    <location>
        <begin position="1"/>
        <end position="43"/>
    </location>
</feature>
<feature type="compositionally biased region" description="Basic residues" evidence="1">
    <location>
        <begin position="172"/>
        <end position="187"/>
    </location>
</feature>
<evidence type="ECO:0000313" key="3">
    <source>
        <dbReference type="Proteomes" id="UP000011713"/>
    </source>
</evidence>
<dbReference type="HOGENOM" id="CLU_1450264_0_0_1"/>
<dbReference type="VEuPathDB" id="FungiDB:HpaG800192"/>
<evidence type="ECO:0000256" key="1">
    <source>
        <dbReference type="SAM" id="MobiDB-lite"/>
    </source>
</evidence>
<protein>
    <submittedName>
        <fullName evidence="2">Uncharacterized protein</fullName>
    </submittedName>
</protein>
<proteinExistence type="predicted"/>
<name>M4B1P5_HYAAE</name>
<dbReference type="EMBL" id="JH597776">
    <property type="status" value="NOT_ANNOTATED_CDS"/>
    <property type="molecule type" value="Genomic_DNA"/>
</dbReference>
<reference evidence="2" key="2">
    <citation type="submission" date="2015-06" db="UniProtKB">
        <authorList>
            <consortium name="EnsemblProtists"/>
        </authorList>
    </citation>
    <scope>IDENTIFICATION</scope>
    <source>
        <strain evidence="2">Emoy2</strain>
    </source>
</reference>
<sequence>MTAAPQTQLAKEQDTCSEDAATKMRKSERLGNSLDNSMSPGDIPGDGAGKLYTICNSISMLSKREVAVTTNDALAMGDHNEAGTKRKSVQVHDPGLTQAVGKLTDKLMQLLVQHQLASDAAAAEPILAAAAAIALEATEMRRREKVALERMKEIEEHRLEIMQGLVEYEKRKEKREKRRGGKRRASE</sequence>
<dbReference type="Proteomes" id="UP000011713">
    <property type="component" value="Unassembled WGS sequence"/>
</dbReference>
<dbReference type="STRING" id="559515.M4B1P5"/>
<feature type="region of interest" description="Disordered" evidence="1">
    <location>
        <begin position="165"/>
        <end position="187"/>
    </location>
</feature>
<keyword evidence="3" id="KW-1185">Reference proteome</keyword>
<dbReference type="eggNOG" id="ENOG502SV7F">
    <property type="taxonomic scope" value="Eukaryota"/>
</dbReference>